<gene>
    <name evidence="2" type="ORF">A2527_12490</name>
</gene>
<feature type="signal peptide" evidence="1">
    <location>
        <begin position="1"/>
        <end position="19"/>
    </location>
</feature>
<comment type="caution">
    <text evidence="2">The sequence shown here is derived from an EMBL/GenBank/DDBJ whole genome shotgun (WGS) entry which is preliminary data.</text>
</comment>
<organism evidence="2 3">
    <name type="scientific">Candidatus Lambdaproteobacteria bacterium RIFOXYD2_FULL_50_16</name>
    <dbReference type="NCBI Taxonomy" id="1817772"/>
    <lineage>
        <taxon>Bacteria</taxon>
        <taxon>Pseudomonadati</taxon>
        <taxon>Pseudomonadota</taxon>
        <taxon>Candidatus Lambdaproteobacteria</taxon>
    </lineage>
</organism>
<reference evidence="2 3" key="1">
    <citation type="journal article" date="2016" name="Nat. Commun.">
        <title>Thousands of microbial genomes shed light on interconnected biogeochemical processes in an aquifer system.</title>
        <authorList>
            <person name="Anantharaman K."/>
            <person name="Brown C.T."/>
            <person name="Hug L.A."/>
            <person name="Sharon I."/>
            <person name="Castelle C.J."/>
            <person name="Probst A.J."/>
            <person name="Thomas B.C."/>
            <person name="Singh A."/>
            <person name="Wilkins M.J."/>
            <person name="Karaoz U."/>
            <person name="Brodie E.L."/>
            <person name="Williams K.H."/>
            <person name="Hubbard S.S."/>
            <person name="Banfield J.F."/>
        </authorList>
    </citation>
    <scope>NUCLEOTIDE SEQUENCE [LARGE SCALE GENOMIC DNA]</scope>
</reference>
<dbReference type="EMBL" id="MFNE01000028">
    <property type="protein sequence ID" value="OGG95044.1"/>
    <property type="molecule type" value="Genomic_DNA"/>
</dbReference>
<sequence>MKTLVFLLSLCLLAPTLMAESLYKIDFTEITSGHEDQWLHLSNFDLQQDAKDRLKPTSDERGLVLNIGEDWLGGMVQRIDQPKAKKLKIVWGVDKYPAAANWDIGQKREAALVSVAFGVEMKDSGAYLLPKIPYFVGIFLGQNEKADKWYKGNYYQESGAYICTPCGSALGAEVTSVIDLDEAFRASFPNAGPRPPISALGISFDTRPTGNIWGSIYEKIFPDKEKVHSTDYAKVWIRSIEFLSE</sequence>
<dbReference type="AlphaFoldDB" id="A0A1F6GAC9"/>
<evidence type="ECO:0000313" key="3">
    <source>
        <dbReference type="Proteomes" id="UP000178449"/>
    </source>
</evidence>
<name>A0A1F6GAC9_9PROT</name>
<evidence type="ECO:0000256" key="1">
    <source>
        <dbReference type="SAM" id="SignalP"/>
    </source>
</evidence>
<keyword evidence="1" id="KW-0732">Signal</keyword>
<accession>A0A1F6GAC9</accession>
<evidence type="ECO:0008006" key="4">
    <source>
        <dbReference type="Google" id="ProtNLM"/>
    </source>
</evidence>
<feature type="chain" id="PRO_5009524570" description="DUF4861 domain-containing protein" evidence="1">
    <location>
        <begin position="20"/>
        <end position="245"/>
    </location>
</feature>
<dbReference type="Proteomes" id="UP000178449">
    <property type="component" value="Unassembled WGS sequence"/>
</dbReference>
<dbReference type="STRING" id="1817772.A2527_12490"/>
<protein>
    <recommendedName>
        <fullName evidence="4">DUF4861 domain-containing protein</fullName>
    </recommendedName>
</protein>
<evidence type="ECO:0000313" key="2">
    <source>
        <dbReference type="EMBL" id="OGG95044.1"/>
    </source>
</evidence>
<proteinExistence type="predicted"/>